<reference evidence="2 3" key="1">
    <citation type="journal article" date="2018" name="Front. Plant Sci.">
        <title>Red Clover (Trifolium pratense) and Zigzag Clover (T. medium) - A Picture of Genomic Similarities and Differences.</title>
        <authorList>
            <person name="Dluhosova J."/>
            <person name="Istvanek J."/>
            <person name="Nedelnik J."/>
            <person name="Repkova J."/>
        </authorList>
    </citation>
    <scope>NUCLEOTIDE SEQUENCE [LARGE SCALE GENOMIC DNA]</scope>
    <source>
        <strain evidence="3">cv. 10/8</strain>
        <tissue evidence="2">Leaf</tissue>
    </source>
</reference>
<dbReference type="AlphaFoldDB" id="A0A392SYD2"/>
<keyword evidence="3" id="KW-1185">Reference proteome</keyword>
<protein>
    <submittedName>
        <fullName evidence="2">Uncharacterized protein</fullName>
    </submittedName>
</protein>
<feature type="non-terminal residue" evidence="2">
    <location>
        <position position="1"/>
    </location>
</feature>
<organism evidence="2 3">
    <name type="scientific">Trifolium medium</name>
    <dbReference type="NCBI Taxonomy" id="97028"/>
    <lineage>
        <taxon>Eukaryota</taxon>
        <taxon>Viridiplantae</taxon>
        <taxon>Streptophyta</taxon>
        <taxon>Embryophyta</taxon>
        <taxon>Tracheophyta</taxon>
        <taxon>Spermatophyta</taxon>
        <taxon>Magnoliopsida</taxon>
        <taxon>eudicotyledons</taxon>
        <taxon>Gunneridae</taxon>
        <taxon>Pentapetalae</taxon>
        <taxon>rosids</taxon>
        <taxon>fabids</taxon>
        <taxon>Fabales</taxon>
        <taxon>Fabaceae</taxon>
        <taxon>Papilionoideae</taxon>
        <taxon>50 kb inversion clade</taxon>
        <taxon>NPAAA clade</taxon>
        <taxon>Hologalegina</taxon>
        <taxon>IRL clade</taxon>
        <taxon>Trifolieae</taxon>
        <taxon>Trifolium</taxon>
    </lineage>
</organism>
<sequence>NPTEHCYKVEVRDKDLETAQLDSEWTEERFEEESSEESTAETEEGEIASWTHEEDKFRNGWKG</sequence>
<comment type="caution">
    <text evidence="2">The sequence shown here is derived from an EMBL/GenBank/DDBJ whole genome shotgun (WGS) entry which is preliminary data.</text>
</comment>
<proteinExistence type="predicted"/>
<dbReference type="Proteomes" id="UP000265520">
    <property type="component" value="Unassembled WGS sequence"/>
</dbReference>
<feature type="compositionally biased region" description="Acidic residues" evidence="1">
    <location>
        <begin position="29"/>
        <end position="46"/>
    </location>
</feature>
<evidence type="ECO:0000313" key="3">
    <source>
        <dbReference type="Proteomes" id="UP000265520"/>
    </source>
</evidence>
<dbReference type="EMBL" id="LXQA010467558">
    <property type="protein sequence ID" value="MCI53699.1"/>
    <property type="molecule type" value="Genomic_DNA"/>
</dbReference>
<feature type="region of interest" description="Disordered" evidence="1">
    <location>
        <begin position="18"/>
        <end position="63"/>
    </location>
</feature>
<name>A0A392SYD2_9FABA</name>
<evidence type="ECO:0000256" key="1">
    <source>
        <dbReference type="SAM" id="MobiDB-lite"/>
    </source>
</evidence>
<evidence type="ECO:0000313" key="2">
    <source>
        <dbReference type="EMBL" id="MCI53699.1"/>
    </source>
</evidence>
<accession>A0A392SYD2</accession>
<feature type="compositionally biased region" description="Basic and acidic residues" evidence="1">
    <location>
        <begin position="51"/>
        <end position="63"/>
    </location>
</feature>